<dbReference type="EMBL" id="BLXT01004727">
    <property type="protein sequence ID" value="GFO16886.1"/>
    <property type="molecule type" value="Genomic_DNA"/>
</dbReference>
<organism evidence="4 5">
    <name type="scientific">Plakobranchus ocellatus</name>
    <dbReference type="NCBI Taxonomy" id="259542"/>
    <lineage>
        <taxon>Eukaryota</taxon>
        <taxon>Metazoa</taxon>
        <taxon>Spiralia</taxon>
        <taxon>Lophotrochozoa</taxon>
        <taxon>Mollusca</taxon>
        <taxon>Gastropoda</taxon>
        <taxon>Heterobranchia</taxon>
        <taxon>Euthyneura</taxon>
        <taxon>Panpulmonata</taxon>
        <taxon>Sacoglossa</taxon>
        <taxon>Placobranchoidea</taxon>
        <taxon>Plakobranchidae</taxon>
        <taxon>Plakobranchus</taxon>
    </lineage>
</organism>
<dbReference type="SUPFAM" id="SSF47459">
    <property type="entry name" value="HLH, helix-loop-helix DNA-binding domain"/>
    <property type="match status" value="1"/>
</dbReference>
<dbReference type="GO" id="GO:0046983">
    <property type="term" value="F:protein dimerization activity"/>
    <property type="evidence" value="ECO:0007669"/>
    <property type="project" value="InterPro"/>
</dbReference>
<comment type="caution">
    <text evidence="4">The sequence shown here is derived from an EMBL/GenBank/DDBJ whole genome shotgun (WGS) entry which is preliminary data.</text>
</comment>
<keyword evidence="1" id="KW-0238">DNA-binding</keyword>
<protein>
    <submittedName>
        <fullName evidence="4">Arylacetamide deacetylase-like</fullName>
    </submittedName>
</protein>
<evidence type="ECO:0000256" key="1">
    <source>
        <dbReference type="ARBA" id="ARBA00023125"/>
    </source>
</evidence>
<dbReference type="AlphaFoldDB" id="A0AAV4B0F5"/>
<dbReference type="Gene3D" id="4.10.280.10">
    <property type="entry name" value="Helix-loop-helix DNA-binding domain"/>
    <property type="match status" value="1"/>
</dbReference>
<sequence length="530" mass="59642">MDESHSAMYKEKFNFLQGRFQINQNQKDIGQRRQCMYHYQGTNAGYSADDLEGNKKSSTNQMFVADFSLPFVQPFLSFNEFPPSKCRVPNSDIGSYFQENSDNGQKSFHRSRHFKNKKGASKYHFNRLIDDHLQPQCVLRNGNFARYPQGKETKVLENMKSTIDTNTSSACAFNQNFQLFKDGLIQSDVPTSGHQHHVSITPPLFRFSSFELGDNNEYVSNKASKISHDRTFHRSLPPTTIEPTLTCASAKSGKDSHSACFLDQNSDIIPSCSLTLDTKQQYGYANIKSSQSNINGASSLSTDAFSPNCLHPIASFHTKIVSSNTVRSIVNSVTYSSSLHLKNQDSETHQCSKAIRLNHSVSVPPNTAMPKCSESLTFCKDDISRNSNLINPKYTSPWILYKTQVANAISNNQISSYSSPIPNTNSHNGSAAAKTLVLAHSNTAHGRTAKKRTRRHIPHAMRSPSAVDKRNCRERRRIGGVNQAFEILRRHTPTLSHLERASKISILRQAHAYIRELSNCLRYRRDMSCI</sequence>
<evidence type="ECO:0000259" key="3">
    <source>
        <dbReference type="PROSITE" id="PS50888"/>
    </source>
</evidence>
<dbReference type="Proteomes" id="UP000735302">
    <property type="component" value="Unassembled WGS sequence"/>
</dbReference>
<dbReference type="GO" id="GO:0032502">
    <property type="term" value="P:developmental process"/>
    <property type="evidence" value="ECO:0007669"/>
    <property type="project" value="TreeGrafter"/>
</dbReference>
<evidence type="ECO:0000313" key="5">
    <source>
        <dbReference type="Proteomes" id="UP000735302"/>
    </source>
</evidence>
<keyword evidence="5" id="KW-1185">Reference proteome</keyword>
<feature type="region of interest" description="Disordered" evidence="2">
    <location>
        <begin position="443"/>
        <end position="467"/>
    </location>
</feature>
<dbReference type="GO" id="GO:0000981">
    <property type="term" value="F:DNA-binding transcription factor activity, RNA polymerase II-specific"/>
    <property type="evidence" value="ECO:0007669"/>
    <property type="project" value="TreeGrafter"/>
</dbReference>
<dbReference type="InterPro" id="IPR036638">
    <property type="entry name" value="HLH_DNA-bd_sf"/>
</dbReference>
<reference evidence="4 5" key="1">
    <citation type="journal article" date="2021" name="Elife">
        <title>Chloroplast acquisition without the gene transfer in kleptoplastic sea slugs, Plakobranchus ocellatus.</title>
        <authorList>
            <person name="Maeda T."/>
            <person name="Takahashi S."/>
            <person name="Yoshida T."/>
            <person name="Shimamura S."/>
            <person name="Takaki Y."/>
            <person name="Nagai Y."/>
            <person name="Toyoda A."/>
            <person name="Suzuki Y."/>
            <person name="Arimoto A."/>
            <person name="Ishii H."/>
            <person name="Satoh N."/>
            <person name="Nishiyama T."/>
            <person name="Hasebe M."/>
            <person name="Maruyama T."/>
            <person name="Minagawa J."/>
            <person name="Obokata J."/>
            <person name="Shigenobu S."/>
        </authorList>
    </citation>
    <scope>NUCLEOTIDE SEQUENCE [LARGE SCALE GENOMIC DNA]</scope>
</reference>
<dbReference type="PROSITE" id="PS50888">
    <property type="entry name" value="BHLH"/>
    <property type="match status" value="1"/>
</dbReference>
<dbReference type="Pfam" id="PF00010">
    <property type="entry name" value="HLH"/>
    <property type="match status" value="1"/>
</dbReference>
<dbReference type="PANTHER" id="PTHR23349:SF108">
    <property type="entry name" value="BHLH DOMAIN-CONTAINING PROTEIN"/>
    <property type="match status" value="1"/>
</dbReference>
<dbReference type="InterPro" id="IPR011598">
    <property type="entry name" value="bHLH_dom"/>
</dbReference>
<feature type="domain" description="BHLH" evidence="3">
    <location>
        <begin position="465"/>
        <end position="517"/>
    </location>
</feature>
<evidence type="ECO:0000313" key="4">
    <source>
        <dbReference type="EMBL" id="GFO16886.1"/>
    </source>
</evidence>
<proteinExistence type="predicted"/>
<dbReference type="InterPro" id="IPR050283">
    <property type="entry name" value="E-box_TF_Regulators"/>
</dbReference>
<accession>A0AAV4B0F5</accession>
<dbReference type="PANTHER" id="PTHR23349">
    <property type="entry name" value="BASIC HELIX-LOOP-HELIX TRANSCRIPTION FACTOR, TWIST"/>
    <property type="match status" value="1"/>
</dbReference>
<evidence type="ECO:0000256" key="2">
    <source>
        <dbReference type="SAM" id="MobiDB-lite"/>
    </source>
</evidence>
<gene>
    <name evidence="4" type="ORF">PoB_004339100</name>
</gene>
<name>A0AAV4B0F5_9GAST</name>
<dbReference type="CDD" id="cd11418">
    <property type="entry name" value="bHLH_TS_ASCL"/>
    <property type="match status" value="1"/>
</dbReference>
<feature type="compositionally biased region" description="Basic residues" evidence="2">
    <location>
        <begin position="447"/>
        <end position="459"/>
    </location>
</feature>
<dbReference type="SMART" id="SM00353">
    <property type="entry name" value="HLH"/>
    <property type="match status" value="1"/>
</dbReference>
<dbReference type="GO" id="GO:0000977">
    <property type="term" value="F:RNA polymerase II transcription regulatory region sequence-specific DNA binding"/>
    <property type="evidence" value="ECO:0007669"/>
    <property type="project" value="TreeGrafter"/>
</dbReference>